<gene>
    <name evidence="1" type="ORF">VA7868_03162</name>
</gene>
<sequence length="213" mass="23347">MRITLIFIFVSLLLTGCEQTVNHWREGDEQVPSGKDFTVSVAPSVSAVSLKLTSHQGLNDASLRDLNALLNNQGRIGSQSILVQPYTKNGERFAARLRSSLMNAGAEQVRIQSRTFSAEKPAWDLKVQSQALVVSVPDCRIKTPGQWMTKPYEAIGPLGCANRANLARMVADPQDLIRAKPLDPGDGVAAVNAVKRYQEDDLKALLDIDFNDD</sequence>
<protein>
    <submittedName>
        <fullName evidence="1">Pilus biogenesis CpaD protein (Pilus_cpaD)</fullName>
    </submittedName>
</protein>
<dbReference type="AlphaFoldDB" id="A0A1M5ZT13"/>
<dbReference type="Pfam" id="PF09476">
    <property type="entry name" value="Pilus_CpaD"/>
    <property type="match status" value="1"/>
</dbReference>
<dbReference type="EMBL" id="FQXZ01000036">
    <property type="protein sequence ID" value="SHI27249.1"/>
    <property type="molecule type" value="Genomic_DNA"/>
</dbReference>
<dbReference type="NCBIfam" id="TIGR02522">
    <property type="entry name" value="pilus_cpaD"/>
    <property type="match status" value="1"/>
</dbReference>
<dbReference type="STRING" id="1216006.VA7868_03162"/>
<proteinExistence type="predicted"/>
<dbReference type="OrthoDB" id="5813391at2"/>
<dbReference type="InterPro" id="IPR019027">
    <property type="entry name" value="Pilus_biogenesis_CpaD-related"/>
</dbReference>
<dbReference type="Proteomes" id="UP000184608">
    <property type="component" value="Unassembled WGS sequence"/>
</dbReference>
<dbReference type="InterPro" id="IPR013361">
    <property type="entry name" value="Pilus_CpaD"/>
</dbReference>
<evidence type="ECO:0000313" key="1">
    <source>
        <dbReference type="EMBL" id="SHI27249.1"/>
    </source>
</evidence>
<organism evidence="1 2">
    <name type="scientific">Vibrio aerogenes CECT 7868</name>
    <dbReference type="NCBI Taxonomy" id="1216006"/>
    <lineage>
        <taxon>Bacteria</taxon>
        <taxon>Pseudomonadati</taxon>
        <taxon>Pseudomonadota</taxon>
        <taxon>Gammaproteobacteria</taxon>
        <taxon>Vibrionales</taxon>
        <taxon>Vibrionaceae</taxon>
        <taxon>Vibrio</taxon>
    </lineage>
</organism>
<dbReference type="RefSeq" id="WP_073604786.1">
    <property type="nucleotide sequence ID" value="NZ_FQXZ01000036.1"/>
</dbReference>
<name>A0A1M5ZT13_9VIBR</name>
<keyword evidence="2" id="KW-1185">Reference proteome</keyword>
<accession>A0A1M5ZT13</accession>
<reference evidence="1 2" key="1">
    <citation type="submission" date="2016-11" db="EMBL/GenBank/DDBJ databases">
        <authorList>
            <person name="Jaros S."/>
            <person name="Januszkiewicz K."/>
            <person name="Wedrychowicz H."/>
        </authorList>
    </citation>
    <scope>NUCLEOTIDE SEQUENCE [LARGE SCALE GENOMIC DNA]</scope>
    <source>
        <strain evidence="1 2">CECT 7868</strain>
    </source>
</reference>
<dbReference type="PROSITE" id="PS51257">
    <property type="entry name" value="PROKAR_LIPOPROTEIN"/>
    <property type="match status" value="1"/>
</dbReference>
<evidence type="ECO:0000313" key="2">
    <source>
        <dbReference type="Proteomes" id="UP000184608"/>
    </source>
</evidence>